<dbReference type="EMBL" id="BAWO01000024">
    <property type="protein sequence ID" value="GAJ39656.1"/>
    <property type="molecule type" value="Genomic_DNA"/>
</dbReference>
<dbReference type="GeneID" id="301192504"/>
<evidence type="ECO:0000313" key="4">
    <source>
        <dbReference type="Proteomes" id="UP000023561"/>
    </source>
</evidence>
<name>A0A023DF38_9BACL</name>
<protein>
    <recommendedName>
        <fullName evidence="2">Membrane protein NfeD2 N-terminal transmembrane domain-containing protein</fullName>
    </recommendedName>
</protein>
<feature type="transmembrane region" description="Helical" evidence="1">
    <location>
        <begin position="47"/>
        <end position="63"/>
    </location>
</feature>
<dbReference type="AlphaFoldDB" id="A0A023DF38"/>
<proteinExistence type="predicted"/>
<dbReference type="Proteomes" id="UP000023561">
    <property type="component" value="Unassembled WGS sequence"/>
</dbReference>
<dbReference type="Gene3D" id="2.40.50.140">
    <property type="entry name" value="Nucleic acid-binding proteins"/>
    <property type="match status" value="1"/>
</dbReference>
<dbReference type="RefSeq" id="WP_042408843.1">
    <property type="nucleotide sequence ID" value="NZ_BAWO01000024.1"/>
</dbReference>
<keyword evidence="4" id="KW-1185">Reference proteome</keyword>
<accession>A0A023DF38</accession>
<dbReference type="Pfam" id="PF25842">
    <property type="entry name" value="NfeD_TM"/>
    <property type="match status" value="1"/>
</dbReference>
<keyword evidence="1" id="KW-0812">Transmembrane</keyword>
<sequence>MFGYPLETVYLAVLIVSGSLTLLYIFFSDVVDGVFELPDHPLFSPQLVLSFFTVGSASGFLLERYTELPAWLIAAMSGGIALIVVLLLHFFVFIPLRSAETSLNYSDTDLEGSLAKVIVTVPRDGFGEILLTRKSGAVSKAAKSINNEEIASGTEVIVVKMENGVAVVAKHDPYDISSLHKGGYME</sequence>
<organism evidence="3 4">
    <name type="scientific">Parageobacillus caldoxylosilyticus NBRC 107762</name>
    <dbReference type="NCBI Taxonomy" id="1220594"/>
    <lineage>
        <taxon>Bacteria</taxon>
        <taxon>Bacillati</taxon>
        <taxon>Bacillota</taxon>
        <taxon>Bacilli</taxon>
        <taxon>Bacillales</taxon>
        <taxon>Anoxybacillaceae</taxon>
        <taxon>Saccharococcus</taxon>
    </lineage>
</organism>
<feature type="transmembrane region" description="Helical" evidence="1">
    <location>
        <begin position="9"/>
        <end position="27"/>
    </location>
</feature>
<feature type="domain" description="Membrane protein NfeD2 N-terminal transmembrane" evidence="2">
    <location>
        <begin position="3"/>
        <end position="100"/>
    </location>
</feature>
<evidence type="ECO:0000256" key="1">
    <source>
        <dbReference type="SAM" id="Phobius"/>
    </source>
</evidence>
<evidence type="ECO:0000259" key="2">
    <source>
        <dbReference type="Pfam" id="PF25842"/>
    </source>
</evidence>
<dbReference type="InterPro" id="IPR012340">
    <property type="entry name" value="NA-bd_OB-fold"/>
</dbReference>
<dbReference type="InterPro" id="IPR058653">
    <property type="entry name" value="NfeD2_TM"/>
</dbReference>
<reference evidence="3 4" key="1">
    <citation type="submission" date="2014-04" db="EMBL/GenBank/DDBJ databases">
        <title>Whole genome shotgun sequence of Geobacillus caldoxylosilyticus NBRC 107762.</title>
        <authorList>
            <person name="Hosoyama A."/>
            <person name="Hosoyama Y."/>
            <person name="Katano-Makiyama Y."/>
            <person name="Tsuchikane K."/>
            <person name="Ohji S."/>
            <person name="Ichikawa N."/>
            <person name="Yamazoe A."/>
            <person name="Fujita N."/>
        </authorList>
    </citation>
    <scope>NUCLEOTIDE SEQUENCE [LARGE SCALE GENOMIC DNA]</scope>
    <source>
        <strain evidence="3 4">NBRC 107762</strain>
    </source>
</reference>
<gene>
    <name evidence="3" type="ORF">GCA01S_024_00210</name>
</gene>
<dbReference type="OrthoDB" id="1683445at2"/>
<evidence type="ECO:0000313" key="3">
    <source>
        <dbReference type="EMBL" id="GAJ39656.1"/>
    </source>
</evidence>
<keyword evidence="1" id="KW-1133">Transmembrane helix</keyword>
<comment type="caution">
    <text evidence="3">The sequence shown here is derived from an EMBL/GenBank/DDBJ whole genome shotgun (WGS) entry which is preliminary data.</text>
</comment>
<keyword evidence="1" id="KW-0472">Membrane</keyword>
<feature type="transmembrane region" description="Helical" evidence="1">
    <location>
        <begin position="70"/>
        <end position="94"/>
    </location>
</feature>